<evidence type="ECO:0000256" key="6">
    <source>
        <dbReference type="ARBA" id="ARBA00023136"/>
    </source>
</evidence>
<evidence type="ECO:0000256" key="1">
    <source>
        <dbReference type="ARBA" id="ARBA00004651"/>
    </source>
</evidence>
<dbReference type="OrthoDB" id="9807187at2"/>
<feature type="transmembrane region" description="Helical" evidence="7">
    <location>
        <begin position="30"/>
        <end position="48"/>
    </location>
</feature>
<comment type="similarity">
    <text evidence="2">Belongs to the CPA3 antiporters (TC 2.A.63) subunit E family.</text>
</comment>
<comment type="subcellular location">
    <subcellularLocation>
        <location evidence="1">Cell membrane</location>
        <topology evidence="1">Multi-pass membrane protein</topology>
    </subcellularLocation>
</comment>
<feature type="transmembrane region" description="Helical" evidence="7">
    <location>
        <begin position="68"/>
        <end position="88"/>
    </location>
</feature>
<keyword evidence="5 7" id="KW-1133">Transmembrane helix</keyword>
<dbReference type="STRING" id="349064.SAMN05660429_02012"/>
<dbReference type="PANTHER" id="PTHR34584:SF1">
    <property type="entry name" value="NA(+)_H(+) ANTIPORTER SUBUNIT E1"/>
    <property type="match status" value="1"/>
</dbReference>
<dbReference type="Proteomes" id="UP000199308">
    <property type="component" value="Unassembled WGS sequence"/>
</dbReference>
<evidence type="ECO:0000256" key="4">
    <source>
        <dbReference type="ARBA" id="ARBA00022692"/>
    </source>
</evidence>
<evidence type="ECO:0000256" key="7">
    <source>
        <dbReference type="SAM" id="Phobius"/>
    </source>
</evidence>
<feature type="transmembrane region" description="Helical" evidence="7">
    <location>
        <begin position="6"/>
        <end position="23"/>
    </location>
</feature>
<keyword evidence="9" id="KW-1185">Reference proteome</keyword>
<proteinExistence type="inferred from homology"/>
<protein>
    <submittedName>
        <fullName evidence="8">Multicomponent Na+:H+ antiporter subunit E</fullName>
    </submittedName>
</protein>
<dbReference type="EMBL" id="FOHK01000008">
    <property type="protein sequence ID" value="SET51262.1"/>
    <property type="molecule type" value="Genomic_DNA"/>
</dbReference>
<keyword evidence="3" id="KW-1003">Cell membrane</keyword>
<name>A0A1I0F0F8_THASX</name>
<organism evidence="8 9">
    <name type="scientific">Thalassotalea agarivorans</name>
    <name type="common">Thalassomonas agarivorans</name>
    <dbReference type="NCBI Taxonomy" id="349064"/>
    <lineage>
        <taxon>Bacteria</taxon>
        <taxon>Pseudomonadati</taxon>
        <taxon>Pseudomonadota</taxon>
        <taxon>Gammaproteobacteria</taxon>
        <taxon>Alteromonadales</taxon>
        <taxon>Colwelliaceae</taxon>
        <taxon>Thalassotalea</taxon>
    </lineage>
</organism>
<evidence type="ECO:0000256" key="5">
    <source>
        <dbReference type="ARBA" id="ARBA00022989"/>
    </source>
</evidence>
<dbReference type="Pfam" id="PF01899">
    <property type="entry name" value="MNHE"/>
    <property type="match status" value="1"/>
</dbReference>
<evidence type="ECO:0000313" key="8">
    <source>
        <dbReference type="EMBL" id="SET51262.1"/>
    </source>
</evidence>
<evidence type="ECO:0000256" key="2">
    <source>
        <dbReference type="ARBA" id="ARBA00006228"/>
    </source>
</evidence>
<dbReference type="RefSeq" id="WP_093329735.1">
    <property type="nucleotide sequence ID" value="NZ_AP027363.1"/>
</dbReference>
<gene>
    <name evidence="8" type="ORF">SAMN05660429_02012</name>
</gene>
<sequence length="163" mass="17943">MNIKTVRYLLTWSLVLAAFWLLLSGFLKTLLLALGLVSVAIVVFLLHRMDKTDNQVHRLGINLPFLRYVFWLLGQIVISSVEVAKLVWFKQSSISPAMGKLPVEGMTDKAKVLYANSITLTPGTLSVDIDDNFITVHALDKTSISALASGDMAERAKKAVGVK</sequence>
<dbReference type="GO" id="GO:0008324">
    <property type="term" value="F:monoatomic cation transmembrane transporter activity"/>
    <property type="evidence" value="ECO:0007669"/>
    <property type="project" value="InterPro"/>
</dbReference>
<keyword evidence="6 7" id="KW-0472">Membrane</keyword>
<evidence type="ECO:0000256" key="3">
    <source>
        <dbReference type="ARBA" id="ARBA00022475"/>
    </source>
</evidence>
<dbReference type="InterPro" id="IPR002758">
    <property type="entry name" value="Cation_antiport_E"/>
</dbReference>
<keyword evidence="4 7" id="KW-0812">Transmembrane</keyword>
<accession>A0A1I0F0F8</accession>
<reference evidence="8 9" key="1">
    <citation type="submission" date="2016-10" db="EMBL/GenBank/DDBJ databases">
        <authorList>
            <person name="de Groot N.N."/>
        </authorList>
    </citation>
    <scope>NUCLEOTIDE SEQUENCE [LARGE SCALE GENOMIC DNA]</scope>
    <source>
        <strain evidence="8 9">DSM 19706</strain>
    </source>
</reference>
<evidence type="ECO:0000313" key="9">
    <source>
        <dbReference type="Proteomes" id="UP000199308"/>
    </source>
</evidence>
<dbReference type="AlphaFoldDB" id="A0A1I0F0F8"/>
<dbReference type="PANTHER" id="PTHR34584">
    <property type="entry name" value="NA(+)/H(+) ANTIPORTER SUBUNIT E1"/>
    <property type="match status" value="1"/>
</dbReference>
<dbReference type="GO" id="GO:0005886">
    <property type="term" value="C:plasma membrane"/>
    <property type="evidence" value="ECO:0007669"/>
    <property type="project" value="UniProtKB-SubCell"/>
</dbReference>